<evidence type="ECO:0000313" key="2">
    <source>
        <dbReference type="EMBL" id="EKE27328.1"/>
    </source>
</evidence>
<proteinExistence type="predicted"/>
<keyword evidence="1" id="KW-1133">Transmembrane helix</keyword>
<reference evidence="2" key="1">
    <citation type="journal article" date="2012" name="Science">
        <title>Fermentation, hydrogen, and sulfur metabolism in multiple uncultivated bacterial phyla.</title>
        <authorList>
            <person name="Wrighton K.C."/>
            <person name="Thomas B.C."/>
            <person name="Sharon I."/>
            <person name="Miller C.S."/>
            <person name="Castelle C.J."/>
            <person name="VerBerkmoes N.C."/>
            <person name="Wilkins M.J."/>
            <person name="Hettich R.L."/>
            <person name="Lipton M.S."/>
            <person name="Williams K.H."/>
            <person name="Long P.E."/>
            <person name="Banfield J.F."/>
        </authorList>
    </citation>
    <scope>NUCLEOTIDE SEQUENCE [LARGE SCALE GENOMIC DNA]</scope>
</reference>
<keyword evidence="1" id="KW-0472">Membrane</keyword>
<evidence type="ECO:0000256" key="1">
    <source>
        <dbReference type="SAM" id="Phobius"/>
    </source>
</evidence>
<keyword evidence="1" id="KW-0812">Transmembrane</keyword>
<name>K2FWF3_9BACT</name>
<organism evidence="2">
    <name type="scientific">uncultured bacterium</name>
    <name type="common">gcode 4</name>
    <dbReference type="NCBI Taxonomy" id="1234023"/>
    <lineage>
        <taxon>Bacteria</taxon>
        <taxon>environmental samples</taxon>
    </lineage>
</organism>
<sequence>MINEFKNTVNDNKFQELLDFGKIISYICWQLSITPILYWSLACFYHTQDRNMIIKDLDFLVNEDSFPELILLLGQYDISYELKPWQSIVISKDDLKIDIDSAERYLSPRSGETILTQIGDSKFNILNIISLIDIYQEAIDNMPLNNDFQKQRWLYEKKLINLKKHVS</sequence>
<dbReference type="EMBL" id="AMFJ01000497">
    <property type="protein sequence ID" value="EKE27328.1"/>
    <property type="molecule type" value="Genomic_DNA"/>
</dbReference>
<gene>
    <name evidence="2" type="ORF">ACD_3C00223G0005</name>
</gene>
<dbReference type="AlphaFoldDB" id="K2FWF3"/>
<comment type="caution">
    <text evidence="2">The sequence shown here is derived from an EMBL/GenBank/DDBJ whole genome shotgun (WGS) entry which is preliminary data.</text>
</comment>
<accession>K2FWF3</accession>
<protein>
    <submittedName>
        <fullName evidence="2">Uncharacterized protein</fullName>
    </submittedName>
</protein>
<feature type="transmembrane region" description="Helical" evidence="1">
    <location>
        <begin position="23"/>
        <end position="45"/>
    </location>
</feature>